<dbReference type="InterPro" id="IPR050925">
    <property type="entry name" value="Rhomboid_protease_S54"/>
</dbReference>
<accession>A0ABY5P7W4</accession>
<dbReference type="GO" id="GO:0006508">
    <property type="term" value="P:proteolysis"/>
    <property type="evidence" value="ECO:0007669"/>
    <property type="project" value="UniProtKB-KW"/>
</dbReference>
<evidence type="ECO:0000256" key="5">
    <source>
        <dbReference type="ARBA" id="ARBA00022989"/>
    </source>
</evidence>
<dbReference type="Proteomes" id="UP001315967">
    <property type="component" value="Chromosome"/>
</dbReference>
<gene>
    <name evidence="9" type="ORF">NRE15_02715</name>
</gene>
<protein>
    <submittedName>
        <fullName evidence="9">Rhomboid family intramembrane serine protease</fullName>
    </submittedName>
</protein>
<feature type="transmembrane region" description="Helical" evidence="7">
    <location>
        <begin position="181"/>
        <end position="200"/>
    </location>
</feature>
<feature type="domain" description="Peptidase S54 rhomboid" evidence="8">
    <location>
        <begin position="64"/>
        <end position="199"/>
    </location>
</feature>
<dbReference type="InterPro" id="IPR035952">
    <property type="entry name" value="Rhomboid-like_sf"/>
</dbReference>
<evidence type="ECO:0000256" key="1">
    <source>
        <dbReference type="ARBA" id="ARBA00004141"/>
    </source>
</evidence>
<keyword evidence="6 7" id="KW-0472">Membrane</keyword>
<keyword evidence="4" id="KW-0378">Hydrolase</keyword>
<dbReference type="EMBL" id="CP102453">
    <property type="protein sequence ID" value="UUX34580.1"/>
    <property type="molecule type" value="Genomic_DNA"/>
</dbReference>
<evidence type="ECO:0000256" key="2">
    <source>
        <dbReference type="ARBA" id="ARBA00009045"/>
    </source>
</evidence>
<feature type="transmembrane region" description="Helical" evidence="7">
    <location>
        <begin position="66"/>
        <end position="93"/>
    </location>
</feature>
<name>A0ABY5P7W4_9LACT</name>
<evidence type="ECO:0000259" key="8">
    <source>
        <dbReference type="Pfam" id="PF01694"/>
    </source>
</evidence>
<feature type="transmembrane region" description="Helical" evidence="7">
    <location>
        <begin position="129"/>
        <end position="150"/>
    </location>
</feature>
<feature type="transmembrane region" description="Helical" evidence="7">
    <location>
        <begin position="157"/>
        <end position="175"/>
    </location>
</feature>
<evidence type="ECO:0000313" key="9">
    <source>
        <dbReference type="EMBL" id="UUX34580.1"/>
    </source>
</evidence>
<dbReference type="Gene3D" id="1.20.1540.10">
    <property type="entry name" value="Rhomboid-like"/>
    <property type="match status" value="1"/>
</dbReference>
<evidence type="ECO:0000256" key="4">
    <source>
        <dbReference type="ARBA" id="ARBA00022801"/>
    </source>
</evidence>
<dbReference type="GO" id="GO:0008233">
    <property type="term" value="F:peptidase activity"/>
    <property type="evidence" value="ECO:0007669"/>
    <property type="project" value="UniProtKB-KW"/>
</dbReference>
<organism evidence="9 10">
    <name type="scientific">Fundicoccus culcitae</name>
    <dbReference type="NCBI Taxonomy" id="2969821"/>
    <lineage>
        <taxon>Bacteria</taxon>
        <taxon>Bacillati</taxon>
        <taxon>Bacillota</taxon>
        <taxon>Bacilli</taxon>
        <taxon>Lactobacillales</taxon>
        <taxon>Aerococcaceae</taxon>
        <taxon>Fundicoccus</taxon>
    </lineage>
</organism>
<dbReference type="SUPFAM" id="SSF144091">
    <property type="entry name" value="Rhomboid-like"/>
    <property type="match status" value="1"/>
</dbReference>
<dbReference type="PANTHER" id="PTHR43731:SF14">
    <property type="entry name" value="PRESENILIN-ASSOCIATED RHOMBOID-LIKE PROTEIN, MITOCHONDRIAL"/>
    <property type="match status" value="1"/>
</dbReference>
<evidence type="ECO:0000313" key="10">
    <source>
        <dbReference type="Proteomes" id="UP001315967"/>
    </source>
</evidence>
<keyword evidence="5 7" id="KW-1133">Transmembrane helix</keyword>
<evidence type="ECO:0000256" key="6">
    <source>
        <dbReference type="ARBA" id="ARBA00023136"/>
    </source>
</evidence>
<feature type="transmembrane region" description="Helical" evidence="7">
    <location>
        <begin position="212"/>
        <end position="230"/>
    </location>
</feature>
<keyword evidence="3 7" id="KW-0812">Transmembrane</keyword>
<comment type="subcellular location">
    <subcellularLocation>
        <location evidence="1">Membrane</location>
        <topology evidence="1">Multi-pass membrane protein</topology>
    </subcellularLocation>
</comment>
<dbReference type="RefSeq" id="WP_313794081.1">
    <property type="nucleotide sequence ID" value="NZ_CP102453.1"/>
</dbReference>
<dbReference type="InterPro" id="IPR022764">
    <property type="entry name" value="Peptidase_S54_rhomboid_dom"/>
</dbReference>
<comment type="similarity">
    <text evidence="2">Belongs to the peptidase S54 family.</text>
</comment>
<evidence type="ECO:0000256" key="7">
    <source>
        <dbReference type="SAM" id="Phobius"/>
    </source>
</evidence>
<evidence type="ECO:0000256" key="3">
    <source>
        <dbReference type="ARBA" id="ARBA00022692"/>
    </source>
</evidence>
<sequence>MNRRFKRTNKPIEINRNMPYMTYLFLLICVAVYLYTLIRYRTTQNTLVLIATGAKVNELMVFGNEWWRLITAAFVHIGFEHILMNGISIYFIGSELEQIMGHWRFAILYLVSAIGGNILSFAFSPNVSAGASTALFGTFAAFLVLAYLYPNYRYLTVRARSFAMLLLINLIMGLFSTGIDYWGHIGGAIYGVLITFVLGLPQKNDFPKRYKAIALLVIIGISALLIWFGIQKVYANYR</sequence>
<keyword evidence="10" id="KW-1185">Reference proteome</keyword>
<dbReference type="PANTHER" id="PTHR43731">
    <property type="entry name" value="RHOMBOID PROTEASE"/>
    <property type="match status" value="1"/>
</dbReference>
<reference evidence="9 10" key="1">
    <citation type="submission" date="2022-08" db="EMBL/GenBank/DDBJ databases">
        <title>Aerococcaceae sp. nov isolated from spoiled eye mask.</title>
        <authorList>
            <person name="Zhou G."/>
            <person name="Xie X.-B."/>
            <person name="Shi Q.-S."/>
            <person name="Wang Y.-S."/>
            <person name="Wen X."/>
            <person name="Peng H."/>
            <person name="Yang X.-J."/>
            <person name="Tao H.-B."/>
            <person name="Huang X.-M."/>
        </authorList>
    </citation>
    <scope>NUCLEOTIDE SEQUENCE [LARGE SCALE GENOMIC DNA]</scope>
    <source>
        <strain evidence="10">DM20194951</strain>
    </source>
</reference>
<proteinExistence type="inferred from homology"/>
<feature type="transmembrane region" description="Helical" evidence="7">
    <location>
        <begin position="20"/>
        <end position="38"/>
    </location>
</feature>
<keyword evidence="9" id="KW-0645">Protease</keyword>
<dbReference type="Pfam" id="PF01694">
    <property type="entry name" value="Rhomboid"/>
    <property type="match status" value="1"/>
</dbReference>
<feature type="transmembrane region" description="Helical" evidence="7">
    <location>
        <begin position="105"/>
        <end position="123"/>
    </location>
</feature>